<sequence length="84" mass="9010">MGLYSRSIIRLLAQGRCCRQDEGSDARGCVSAETSPPCLAVVTQAAQGHVQGRYNEDLYGSAFACLDLQESKLGNSWSMPEASP</sequence>
<keyword evidence="2" id="KW-1185">Reference proteome</keyword>
<name>A0A6B0RXT9_9CETA</name>
<evidence type="ECO:0000313" key="2">
    <source>
        <dbReference type="Proteomes" id="UP000322234"/>
    </source>
</evidence>
<protein>
    <submittedName>
        <fullName evidence="1">Uncharacterized protein</fullName>
    </submittedName>
</protein>
<gene>
    <name evidence="1" type="ORF">E5288_WYG022411</name>
</gene>
<dbReference type="AlphaFoldDB" id="A0A6B0RXT9"/>
<accession>A0A6B0RXT9</accession>
<proteinExistence type="predicted"/>
<dbReference type="Proteomes" id="UP000322234">
    <property type="component" value="Unassembled WGS sequence"/>
</dbReference>
<comment type="caution">
    <text evidence="1">The sequence shown here is derived from an EMBL/GenBank/DDBJ whole genome shotgun (WGS) entry which is preliminary data.</text>
</comment>
<dbReference type="EMBL" id="VBQZ03000111">
    <property type="protein sequence ID" value="MXQ94422.1"/>
    <property type="molecule type" value="Genomic_DNA"/>
</dbReference>
<reference evidence="1" key="1">
    <citation type="submission" date="2019-10" db="EMBL/GenBank/DDBJ databases">
        <title>The sequence and de novo assembly of the wild yak genome.</title>
        <authorList>
            <person name="Liu Y."/>
        </authorList>
    </citation>
    <scope>NUCLEOTIDE SEQUENCE [LARGE SCALE GENOMIC DNA]</scope>
    <source>
        <strain evidence="1">WY2019</strain>
    </source>
</reference>
<organism evidence="1 2">
    <name type="scientific">Bos mutus</name>
    <name type="common">wild yak</name>
    <dbReference type="NCBI Taxonomy" id="72004"/>
    <lineage>
        <taxon>Eukaryota</taxon>
        <taxon>Metazoa</taxon>
        <taxon>Chordata</taxon>
        <taxon>Craniata</taxon>
        <taxon>Vertebrata</taxon>
        <taxon>Euteleostomi</taxon>
        <taxon>Mammalia</taxon>
        <taxon>Eutheria</taxon>
        <taxon>Laurasiatheria</taxon>
        <taxon>Artiodactyla</taxon>
        <taxon>Ruminantia</taxon>
        <taxon>Pecora</taxon>
        <taxon>Bovidae</taxon>
        <taxon>Bovinae</taxon>
        <taxon>Bos</taxon>
    </lineage>
</organism>
<evidence type="ECO:0000313" key="1">
    <source>
        <dbReference type="EMBL" id="MXQ94422.1"/>
    </source>
</evidence>